<dbReference type="FunFam" id="3.90.190.10:FF:000157">
    <property type="entry name" value="Protein-tyrosine phosphatase"/>
    <property type="match status" value="1"/>
</dbReference>
<dbReference type="Pfam" id="PF22785">
    <property type="entry name" value="Tc-R-P"/>
    <property type="match status" value="1"/>
</dbReference>
<dbReference type="RefSeq" id="WP_350243406.1">
    <property type="nucleotide sequence ID" value="NZ_CP158299.1"/>
</dbReference>
<dbReference type="InterPro" id="IPR050561">
    <property type="entry name" value="PTP"/>
</dbReference>
<dbReference type="Gene3D" id="3.90.190.10">
    <property type="entry name" value="Protein tyrosine phosphatase superfamily"/>
    <property type="match status" value="1"/>
</dbReference>
<feature type="domain" description="Tyrosine specific protein phosphatases" evidence="1">
    <location>
        <begin position="96"/>
        <end position="163"/>
    </location>
</feature>
<dbReference type="EMBL" id="CP158299">
    <property type="protein sequence ID" value="XBV85369.1"/>
    <property type="molecule type" value="Genomic_DNA"/>
</dbReference>
<evidence type="ECO:0000313" key="2">
    <source>
        <dbReference type="EMBL" id="XBV85369.1"/>
    </source>
</evidence>
<dbReference type="InterPro" id="IPR029021">
    <property type="entry name" value="Prot-tyrosine_phosphatase-like"/>
</dbReference>
<sequence length="171" mass="18434">MTTEEPPLRVDWIETSLWPGHLGLSAAPGRQGGIHNRDLEADLKRLRHDYGVQTLVSLLSVNEAKANGLGRYDAQADDIGFDVIHHAMPDVPADLRAYTAFVDEVMNRLLDGETVAVHGLGGRGRGGVLAASLLIQAGMDAEQALDVVRTARAGAVPTEAQERFVEQFAEV</sequence>
<protein>
    <submittedName>
        <fullName evidence="2">Protein-tyrosine-phosphatase</fullName>
    </submittedName>
</protein>
<dbReference type="SUPFAM" id="SSF52799">
    <property type="entry name" value="(Phosphotyrosine protein) phosphatases II"/>
    <property type="match status" value="1"/>
</dbReference>
<gene>
    <name evidence="2" type="ORF">ABOD76_18325</name>
</gene>
<dbReference type="InterPro" id="IPR000387">
    <property type="entry name" value="Tyr_Pase_dom"/>
</dbReference>
<dbReference type="PANTHER" id="PTHR23339">
    <property type="entry name" value="TYROSINE SPECIFIC PROTEIN PHOSPHATASE AND DUAL SPECIFICITY PROTEIN PHOSPHATASE"/>
    <property type="match status" value="1"/>
</dbReference>
<name>A0AAU7UA89_9DEIO</name>
<dbReference type="AlphaFoldDB" id="A0AAU7UA89"/>
<reference evidence="2" key="1">
    <citation type="submission" date="2024-06" db="EMBL/GenBank/DDBJ databases">
        <title>Draft Genome Sequence of Deinococcus sonorensis Type Strain KR-87, a Biofilm Producing Representative of the Genus Deinococcus.</title>
        <authorList>
            <person name="Boren L.S."/>
            <person name="Grosso R.A."/>
            <person name="Hugenberg-Cox A.N."/>
            <person name="Hill J.T.E."/>
            <person name="Albert C.M."/>
            <person name="Tuohy J.M."/>
        </authorList>
    </citation>
    <scope>NUCLEOTIDE SEQUENCE</scope>
    <source>
        <strain evidence="2">KR-87</strain>
    </source>
</reference>
<dbReference type="KEGG" id="dsc:ABOD76_18325"/>
<evidence type="ECO:0000259" key="1">
    <source>
        <dbReference type="PROSITE" id="PS50056"/>
    </source>
</evidence>
<dbReference type="PROSITE" id="PS50056">
    <property type="entry name" value="TYR_PHOSPHATASE_2"/>
    <property type="match status" value="1"/>
</dbReference>
<proteinExistence type="predicted"/>
<accession>A0AAU7UA89</accession>
<organism evidence="2">
    <name type="scientific">Deinococcus sonorensis KR-87</name>
    <dbReference type="NCBI Taxonomy" id="694439"/>
    <lineage>
        <taxon>Bacteria</taxon>
        <taxon>Thermotogati</taxon>
        <taxon>Deinococcota</taxon>
        <taxon>Deinococci</taxon>
        <taxon>Deinococcales</taxon>
        <taxon>Deinococcaceae</taxon>
        <taxon>Deinococcus</taxon>
    </lineage>
</organism>